<gene>
    <name evidence="2" type="ORF">GCM10012275_58700</name>
</gene>
<dbReference type="Proteomes" id="UP000637578">
    <property type="component" value="Unassembled WGS sequence"/>
</dbReference>
<name>A0A8J3CDZ5_9PSEU</name>
<evidence type="ECO:0000259" key="1">
    <source>
        <dbReference type="Pfam" id="PF12697"/>
    </source>
</evidence>
<feature type="domain" description="AB hydrolase-1" evidence="1">
    <location>
        <begin position="13"/>
        <end position="252"/>
    </location>
</feature>
<evidence type="ECO:0000313" key="3">
    <source>
        <dbReference type="Proteomes" id="UP000637578"/>
    </source>
</evidence>
<dbReference type="AlphaFoldDB" id="A0A8J3CDZ5"/>
<dbReference type="InterPro" id="IPR000073">
    <property type="entry name" value="AB_hydrolase_1"/>
</dbReference>
<protein>
    <submittedName>
        <fullName evidence="2">Hydrolase</fullName>
    </submittedName>
</protein>
<keyword evidence="3" id="KW-1185">Reference proteome</keyword>
<dbReference type="GO" id="GO:0016787">
    <property type="term" value="F:hydrolase activity"/>
    <property type="evidence" value="ECO:0007669"/>
    <property type="project" value="UniProtKB-KW"/>
</dbReference>
<dbReference type="RefSeq" id="WP_189061678.1">
    <property type="nucleotide sequence ID" value="NZ_BMMK01000047.1"/>
</dbReference>
<dbReference type="EMBL" id="BMMK01000047">
    <property type="protein sequence ID" value="GGM80310.1"/>
    <property type="molecule type" value="Genomic_DNA"/>
</dbReference>
<keyword evidence="2" id="KW-0378">Hydrolase</keyword>
<comment type="caution">
    <text evidence="2">The sequence shown here is derived from an EMBL/GenBank/DDBJ whole genome shotgun (WGS) entry which is preliminary data.</text>
</comment>
<sequence length="266" mass="29397">MLAYERIGSGPPLVLVHGISHRRQAWYPVLDRLVDHREVILVDLPGHGESPPLEPDPGGDIVATLEKPLLELLERLQLDRPHIAGNSLGGRVALEAASRGWVRSATCLSPAGFWVTDRGFLYTRTMFRAWVRLGKIVNPLAPRMSRSGIGRTMMYLPFLGKPWRLDPDLALGDFRAFRAAEPAIRWILPRAFPFHQPIPPNLPVTIAWGTRDLTLPPYQARVAQRQLPNARHITLPGCGHVPMNDAPDLVAKILLEGSNSTIAGAA</sequence>
<dbReference type="Gene3D" id="3.40.50.1820">
    <property type="entry name" value="alpha/beta hydrolase"/>
    <property type="match status" value="1"/>
</dbReference>
<reference evidence="2" key="2">
    <citation type="submission" date="2020-09" db="EMBL/GenBank/DDBJ databases">
        <authorList>
            <person name="Sun Q."/>
            <person name="Zhou Y."/>
        </authorList>
    </citation>
    <scope>NUCLEOTIDE SEQUENCE</scope>
    <source>
        <strain evidence="2">CGMCC 4.5737</strain>
    </source>
</reference>
<dbReference type="InterPro" id="IPR029058">
    <property type="entry name" value="AB_hydrolase_fold"/>
</dbReference>
<accession>A0A8J3CDZ5</accession>
<dbReference type="PANTHER" id="PTHR43798">
    <property type="entry name" value="MONOACYLGLYCEROL LIPASE"/>
    <property type="match status" value="1"/>
</dbReference>
<dbReference type="PRINTS" id="PR00111">
    <property type="entry name" value="ABHYDROLASE"/>
</dbReference>
<reference evidence="2" key="1">
    <citation type="journal article" date="2014" name="Int. J. Syst. Evol. Microbiol.">
        <title>Complete genome sequence of Corynebacterium casei LMG S-19264T (=DSM 44701T), isolated from a smear-ripened cheese.</title>
        <authorList>
            <consortium name="US DOE Joint Genome Institute (JGI-PGF)"/>
            <person name="Walter F."/>
            <person name="Albersmeier A."/>
            <person name="Kalinowski J."/>
            <person name="Ruckert C."/>
        </authorList>
    </citation>
    <scope>NUCLEOTIDE SEQUENCE</scope>
    <source>
        <strain evidence="2">CGMCC 4.5737</strain>
    </source>
</reference>
<dbReference type="Pfam" id="PF12697">
    <property type="entry name" value="Abhydrolase_6"/>
    <property type="match status" value="1"/>
</dbReference>
<proteinExistence type="predicted"/>
<dbReference type="InterPro" id="IPR050266">
    <property type="entry name" value="AB_hydrolase_sf"/>
</dbReference>
<organism evidence="2 3">
    <name type="scientific">Longimycelium tulufanense</name>
    <dbReference type="NCBI Taxonomy" id="907463"/>
    <lineage>
        <taxon>Bacteria</taxon>
        <taxon>Bacillati</taxon>
        <taxon>Actinomycetota</taxon>
        <taxon>Actinomycetes</taxon>
        <taxon>Pseudonocardiales</taxon>
        <taxon>Pseudonocardiaceae</taxon>
        <taxon>Longimycelium</taxon>
    </lineage>
</organism>
<dbReference type="SUPFAM" id="SSF53474">
    <property type="entry name" value="alpha/beta-Hydrolases"/>
    <property type="match status" value="1"/>
</dbReference>
<evidence type="ECO:0000313" key="2">
    <source>
        <dbReference type="EMBL" id="GGM80310.1"/>
    </source>
</evidence>